<accession>A0A7T4TBJ8</accession>
<dbReference type="AlphaFoldDB" id="A0A7T4TBJ8"/>
<reference evidence="1 2" key="1">
    <citation type="submission" date="2020-12" db="EMBL/GenBank/DDBJ databases">
        <title>FDA dAtabase for Regulatory Grade micrObial Sequences (FDA-ARGOS): Supporting development and validation of Infectious Disease Dx tests.</title>
        <authorList>
            <person name="Nelson B."/>
            <person name="Plummer A."/>
            <person name="Tallon L."/>
            <person name="Sadzewicz L."/>
            <person name="Zhao X."/>
            <person name="Boylan J."/>
            <person name="Ott S."/>
            <person name="Bowen H."/>
            <person name="Vavikolanu K."/>
            <person name="Mehta A."/>
            <person name="Aluvathingal J."/>
            <person name="Nadendla S."/>
            <person name="Myers T."/>
            <person name="Yan Y."/>
            <person name="Sichtig H."/>
        </authorList>
    </citation>
    <scope>NUCLEOTIDE SEQUENCE [LARGE SCALE GENOMIC DNA]</scope>
    <source>
        <strain evidence="1 2">FDAARGOS_1049</strain>
    </source>
</reference>
<dbReference type="Proteomes" id="UP000595610">
    <property type="component" value="Chromosome 2"/>
</dbReference>
<gene>
    <name evidence="1" type="ORF">I6I06_27605</name>
</gene>
<dbReference type="RefSeq" id="WP_042326501.1">
    <property type="nucleotide sequence ID" value="NZ_CP066076.1"/>
</dbReference>
<dbReference type="EMBL" id="CP066076">
    <property type="protein sequence ID" value="QQC66530.1"/>
    <property type="molecule type" value="Genomic_DNA"/>
</dbReference>
<keyword evidence="2" id="KW-1185">Reference proteome</keyword>
<dbReference type="KEGG" id="pgis:I6I06_27605"/>
<evidence type="ECO:0000313" key="1">
    <source>
        <dbReference type="EMBL" id="QQC66530.1"/>
    </source>
</evidence>
<evidence type="ECO:0000313" key="2">
    <source>
        <dbReference type="Proteomes" id="UP000595610"/>
    </source>
</evidence>
<evidence type="ECO:0008006" key="3">
    <source>
        <dbReference type="Google" id="ProtNLM"/>
    </source>
</evidence>
<organism evidence="1 2">
    <name type="scientific">Paraburkholderia ginsengisoli</name>
    <dbReference type="NCBI Taxonomy" id="311231"/>
    <lineage>
        <taxon>Bacteria</taxon>
        <taxon>Pseudomonadati</taxon>
        <taxon>Pseudomonadota</taxon>
        <taxon>Betaproteobacteria</taxon>
        <taxon>Burkholderiales</taxon>
        <taxon>Burkholderiaceae</taxon>
        <taxon>Paraburkholderia</taxon>
    </lineage>
</organism>
<protein>
    <recommendedName>
        <fullName evidence="3">Carboxypeptidase regulatory-like domain-containing protein</fullName>
    </recommendedName>
</protein>
<name>A0A7T4TBJ8_9BURK</name>
<sequence>MNRTISASGKFRHRSSVRTGMAAAVACAVLQLAGCGSGGDSGSGSSGTPAVTATSVGGTVAASSALVGATVTLIDATGAQATATTDTHGAYTIPVKGMTAPFFISATDASGISAPLASVLARLPNGSAPAVANATTLTTAIAAMLTASGNPADLASGTALAKVTLPSVQIATITLDTMLANILAQNGLQMSGFDPIGTAFTPDHTGADAVIDTVSVVTAPNGGSLLVSNAAPGTTVALNNKTAQSVTLAAPSVAANYLEPLASLLTACAANGTLNATCSPAIDSAFLEGGSTDLALGHGSTDARFTGAVFGSPKTLAFFTRNGKQQALVQLPFTLASGASGALYSIAQQLATPVTLAGGTQLGWDLIGDQSQFAVAIESQVQRRSFLDTKLNDVNRYESGLAITIPTALNPTVYSASVTGPGLAAPVWLMPRSGLGNSALALSDAALSAAPVTPATTGSNTALYRWSWQSLSSTASFTAPASSGYYAKQAIDASSVPLYSTYTVTFFDKNGAQLGQSSIVNPGSPLNAAAGGSIAWPTLLADFATQFLTPAGSLAGTQYAMSVTWSSLVNGQNLAYPVTSVQIQAGGSTGTVDGFSVGTPNNTTVGQYQTTVSAGVNASGVQTCTNCPFPPLTTGNSRSVQLNGGQSGVAFIDSTEYND</sequence>
<proteinExistence type="predicted"/>